<dbReference type="GO" id="GO:0003824">
    <property type="term" value="F:catalytic activity"/>
    <property type="evidence" value="ECO:0007669"/>
    <property type="project" value="InterPro"/>
</dbReference>
<name>A0A1H3QG72_9BURK</name>
<accession>A0A1H3QG72</accession>
<dbReference type="SUPFAM" id="SSF75304">
    <property type="entry name" value="Amidase signature (AS) enzymes"/>
    <property type="match status" value="1"/>
</dbReference>
<feature type="domain" description="Amidase" evidence="1">
    <location>
        <begin position="48"/>
        <end position="480"/>
    </location>
</feature>
<dbReference type="Proteomes" id="UP000183417">
    <property type="component" value="Unassembled WGS sequence"/>
</dbReference>
<sequence length="498" mass="51790">MTSAMTRTTLQQPYLPPSAQTQRALTSIEAIAAIQQGRLAASDYLATLLAHAQAMSGLNALTALDVQGALAAARRIDALPADARAQLPLAGLPIVVKDNINTRGLPNTAGTPALEHFIPRDNAPSVQRLLDAGAIVLGKANMHELAFGITSTNLAPHAGPVRNPYDPSRIPGGSSGGTAAAIAARIVPAGLGTDTGGSTRIPAALTGIAGFRPSVGNGGASRRYHDPNAVVPISHTRDTVGPMARSVADIALLDQVITDSAPLVTLDLRGLRVGLPSPLWEGLEPEVEAVARAALLRLQAAGVDWVDIAMPDLLDINSHIGAPLALHESVDDLPAWLDANEAPVRTVADIATRIASPDVRDMYQAVLADEAADQYAEAMTVWRPRLQQYYATAFATHRVDALLFPTTRLAAVPLDEVNGSSTVSIRGGEAVSTFEAFLRNTDPASNAGLPGLSLPAGLTPQGLPVGIELDGPEGSDRRLLAIGVAFEQVLGLLAAPRP</sequence>
<dbReference type="Gene3D" id="3.90.1300.10">
    <property type="entry name" value="Amidase signature (AS) domain"/>
    <property type="match status" value="1"/>
</dbReference>
<reference evidence="2 3" key="1">
    <citation type="submission" date="2016-10" db="EMBL/GenBank/DDBJ databases">
        <authorList>
            <person name="de Groot N.N."/>
        </authorList>
    </citation>
    <scope>NUCLEOTIDE SEQUENCE [LARGE SCALE GENOMIC DNA]</scope>
    <source>
        <strain evidence="2 3">LMG 24775</strain>
    </source>
</reference>
<dbReference type="PANTHER" id="PTHR11895">
    <property type="entry name" value="TRANSAMIDASE"/>
    <property type="match status" value="1"/>
</dbReference>
<protein>
    <submittedName>
        <fullName evidence="2">Mandelamide amidase</fullName>
    </submittedName>
</protein>
<dbReference type="PANTHER" id="PTHR11895:SF151">
    <property type="entry name" value="GLUTAMYL-TRNA(GLN) AMIDOTRANSFERASE SUBUNIT A"/>
    <property type="match status" value="1"/>
</dbReference>
<organism evidence="2 3">
    <name type="scientific">Delftia lacustris</name>
    <dbReference type="NCBI Taxonomy" id="558537"/>
    <lineage>
        <taxon>Bacteria</taxon>
        <taxon>Pseudomonadati</taxon>
        <taxon>Pseudomonadota</taxon>
        <taxon>Betaproteobacteria</taxon>
        <taxon>Burkholderiales</taxon>
        <taxon>Comamonadaceae</taxon>
        <taxon>Delftia</taxon>
    </lineage>
</organism>
<dbReference type="InterPro" id="IPR036928">
    <property type="entry name" value="AS_sf"/>
</dbReference>
<dbReference type="InterPro" id="IPR000120">
    <property type="entry name" value="Amidase"/>
</dbReference>
<dbReference type="AlphaFoldDB" id="A0A1H3QG72"/>
<dbReference type="EMBL" id="FNPE01000012">
    <property type="protein sequence ID" value="SDZ12512.1"/>
    <property type="molecule type" value="Genomic_DNA"/>
</dbReference>
<dbReference type="InterPro" id="IPR023631">
    <property type="entry name" value="Amidase_dom"/>
</dbReference>
<proteinExistence type="predicted"/>
<evidence type="ECO:0000313" key="2">
    <source>
        <dbReference type="EMBL" id="SDZ12512.1"/>
    </source>
</evidence>
<dbReference type="NCBIfam" id="NF005688">
    <property type="entry name" value="PRK07488.1"/>
    <property type="match status" value="1"/>
</dbReference>
<dbReference type="Pfam" id="PF01425">
    <property type="entry name" value="Amidase"/>
    <property type="match status" value="1"/>
</dbReference>
<gene>
    <name evidence="2" type="ORF">SAMN05421547_112159</name>
</gene>
<evidence type="ECO:0000313" key="3">
    <source>
        <dbReference type="Proteomes" id="UP000183417"/>
    </source>
</evidence>
<evidence type="ECO:0000259" key="1">
    <source>
        <dbReference type="Pfam" id="PF01425"/>
    </source>
</evidence>